<evidence type="ECO:0000256" key="1">
    <source>
        <dbReference type="ARBA" id="ARBA00000677"/>
    </source>
</evidence>
<dbReference type="Pfam" id="PF10502">
    <property type="entry name" value="Peptidase_S26"/>
    <property type="match status" value="1"/>
</dbReference>
<evidence type="ECO:0000256" key="6">
    <source>
        <dbReference type="ARBA" id="ARBA00022801"/>
    </source>
</evidence>
<proteinExistence type="inferred from homology"/>
<name>A0A1I5WPZ5_9LACT</name>
<reference evidence="12 13" key="1">
    <citation type="submission" date="2016-10" db="EMBL/GenBank/DDBJ databases">
        <authorList>
            <person name="de Groot N.N."/>
        </authorList>
    </citation>
    <scope>NUCLEOTIDE SEQUENCE [LARGE SCALE GENOMIC DNA]</scope>
    <source>
        <strain evidence="12 13">DSM 20581</strain>
    </source>
</reference>
<organism evidence="12 13">
    <name type="scientific">Desemzia incerta</name>
    <dbReference type="NCBI Taxonomy" id="82801"/>
    <lineage>
        <taxon>Bacteria</taxon>
        <taxon>Bacillati</taxon>
        <taxon>Bacillota</taxon>
        <taxon>Bacilli</taxon>
        <taxon>Lactobacillales</taxon>
        <taxon>Carnobacteriaceae</taxon>
        <taxon>Desemzia</taxon>
    </lineage>
</organism>
<feature type="compositionally biased region" description="Basic residues" evidence="10">
    <location>
        <begin position="21"/>
        <end position="31"/>
    </location>
</feature>
<dbReference type="GO" id="GO:0009003">
    <property type="term" value="F:signal peptidase activity"/>
    <property type="evidence" value="ECO:0007669"/>
    <property type="project" value="UniProtKB-EC"/>
</dbReference>
<keyword evidence="6 8" id="KW-0378">Hydrolase</keyword>
<keyword evidence="8" id="KW-0812">Transmembrane</keyword>
<comment type="subcellular location">
    <subcellularLocation>
        <location evidence="2">Cell membrane</location>
        <topology evidence="2">Single-pass type II membrane protein</topology>
    </subcellularLocation>
    <subcellularLocation>
        <location evidence="9">Membrane</location>
        <topology evidence="9">Single-pass type II membrane protein</topology>
    </subcellularLocation>
</comment>
<dbReference type="Proteomes" id="UP000199136">
    <property type="component" value="Unassembled WGS sequence"/>
</dbReference>
<dbReference type="RefSeq" id="WP_280521784.1">
    <property type="nucleotide sequence ID" value="NZ_CP126128.1"/>
</dbReference>
<dbReference type="InterPro" id="IPR019757">
    <property type="entry name" value="Pept_S26A_signal_pept_1_Lys-AS"/>
</dbReference>
<dbReference type="InterPro" id="IPR000223">
    <property type="entry name" value="Pept_S26A_signal_pept_1"/>
</dbReference>
<dbReference type="InterPro" id="IPR019533">
    <property type="entry name" value="Peptidase_S26"/>
</dbReference>
<dbReference type="PANTHER" id="PTHR43390:SF1">
    <property type="entry name" value="CHLOROPLAST PROCESSING PEPTIDASE"/>
    <property type="match status" value="1"/>
</dbReference>
<feature type="compositionally biased region" description="Polar residues" evidence="10">
    <location>
        <begin position="1"/>
        <end position="16"/>
    </location>
</feature>
<evidence type="ECO:0000313" key="12">
    <source>
        <dbReference type="EMBL" id="SFQ21864.1"/>
    </source>
</evidence>
<dbReference type="GO" id="GO:0005886">
    <property type="term" value="C:plasma membrane"/>
    <property type="evidence" value="ECO:0007669"/>
    <property type="project" value="UniProtKB-SubCell"/>
</dbReference>
<feature type="transmembrane region" description="Helical" evidence="8">
    <location>
        <begin position="45"/>
        <end position="66"/>
    </location>
</feature>
<accession>A0A1I5WPZ5</accession>
<evidence type="ECO:0000259" key="11">
    <source>
        <dbReference type="Pfam" id="PF10502"/>
    </source>
</evidence>
<evidence type="ECO:0000256" key="2">
    <source>
        <dbReference type="ARBA" id="ARBA00004401"/>
    </source>
</evidence>
<dbReference type="CDD" id="cd06530">
    <property type="entry name" value="S26_SPase_I"/>
    <property type="match status" value="1"/>
</dbReference>
<dbReference type="GO" id="GO:0006465">
    <property type="term" value="P:signal peptide processing"/>
    <property type="evidence" value="ECO:0007669"/>
    <property type="project" value="InterPro"/>
</dbReference>
<dbReference type="PANTHER" id="PTHR43390">
    <property type="entry name" value="SIGNAL PEPTIDASE I"/>
    <property type="match status" value="1"/>
</dbReference>
<evidence type="ECO:0000313" key="13">
    <source>
        <dbReference type="Proteomes" id="UP000199136"/>
    </source>
</evidence>
<dbReference type="AlphaFoldDB" id="A0A1I5WPZ5"/>
<dbReference type="EMBL" id="FOXW01000003">
    <property type="protein sequence ID" value="SFQ21864.1"/>
    <property type="molecule type" value="Genomic_DNA"/>
</dbReference>
<evidence type="ECO:0000256" key="7">
    <source>
        <dbReference type="PIRSR" id="PIRSR600223-1"/>
    </source>
</evidence>
<dbReference type="PRINTS" id="PR00727">
    <property type="entry name" value="LEADERPTASE"/>
</dbReference>
<comment type="similarity">
    <text evidence="3 9">Belongs to the peptidase S26 family.</text>
</comment>
<keyword evidence="8" id="KW-0472">Membrane</keyword>
<dbReference type="Gene3D" id="2.10.109.10">
    <property type="entry name" value="Umud Fragment, subunit A"/>
    <property type="match status" value="1"/>
</dbReference>
<dbReference type="PROSITE" id="PS00760">
    <property type="entry name" value="SPASE_I_2"/>
    <property type="match status" value="1"/>
</dbReference>
<evidence type="ECO:0000256" key="5">
    <source>
        <dbReference type="ARBA" id="ARBA00022670"/>
    </source>
</evidence>
<dbReference type="PROSITE" id="PS00501">
    <property type="entry name" value="SPASE_I_1"/>
    <property type="match status" value="1"/>
</dbReference>
<dbReference type="SUPFAM" id="SSF51306">
    <property type="entry name" value="LexA/Signal peptidase"/>
    <property type="match status" value="1"/>
</dbReference>
<keyword evidence="5 8" id="KW-0645">Protease</keyword>
<keyword evidence="8" id="KW-1133">Transmembrane helix</keyword>
<protein>
    <recommendedName>
        <fullName evidence="4 8">Signal peptidase I</fullName>
        <ecNumber evidence="4 8">3.4.21.89</ecNumber>
    </recommendedName>
</protein>
<dbReference type="GO" id="GO:0004252">
    <property type="term" value="F:serine-type endopeptidase activity"/>
    <property type="evidence" value="ECO:0007669"/>
    <property type="project" value="InterPro"/>
</dbReference>
<evidence type="ECO:0000256" key="8">
    <source>
        <dbReference type="RuleBase" id="RU003993"/>
    </source>
</evidence>
<evidence type="ECO:0000256" key="9">
    <source>
        <dbReference type="RuleBase" id="RU362042"/>
    </source>
</evidence>
<dbReference type="STRING" id="82801.SAMN04488506_1023"/>
<feature type="active site" evidence="7">
    <location>
        <position position="76"/>
    </location>
</feature>
<keyword evidence="13" id="KW-1185">Reference proteome</keyword>
<dbReference type="NCBIfam" id="TIGR02227">
    <property type="entry name" value="sigpep_I_bact"/>
    <property type="match status" value="1"/>
</dbReference>
<dbReference type="InterPro" id="IPR036286">
    <property type="entry name" value="LexA/Signal_pep-like_sf"/>
</dbReference>
<feature type="region of interest" description="Disordered" evidence="10">
    <location>
        <begin position="1"/>
        <end position="37"/>
    </location>
</feature>
<feature type="active site" evidence="7">
    <location>
        <position position="115"/>
    </location>
</feature>
<dbReference type="EC" id="3.4.21.89" evidence="4 8"/>
<evidence type="ECO:0000256" key="4">
    <source>
        <dbReference type="ARBA" id="ARBA00013208"/>
    </source>
</evidence>
<feature type="domain" description="Peptidase S26" evidence="11">
    <location>
        <begin position="47"/>
        <end position="210"/>
    </location>
</feature>
<evidence type="ECO:0000256" key="10">
    <source>
        <dbReference type="SAM" id="MobiDB-lite"/>
    </source>
</evidence>
<gene>
    <name evidence="12" type="ORF">SAMN04488506_1023</name>
</gene>
<sequence>MQNNHDSTNKQENSSFEPRKTKYPSQKKKGSKTPDKEPVSKVREFISTLLYVVVALAIFLLVRHFLFAPVSVEGDSMVPTLHDNDRLILNKVADIDRFDIVVFDAPDEPGKQYIKRVIGVPGDMVEMRDDRLYVNGEEVPEEYLNSEYFTIDETDQFTEDFNLAILTGQDVVPEGHYFLMGDNRINSKDSRYFGFVKDSHITGTTDLRIWPLKDFGDVNQANE</sequence>
<comment type="catalytic activity">
    <reaction evidence="1 8">
        <text>Cleavage of hydrophobic, N-terminal signal or leader sequences from secreted and periplasmic proteins.</text>
        <dbReference type="EC" id="3.4.21.89"/>
    </reaction>
</comment>
<evidence type="ECO:0000256" key="3">
    <source>
        <dbReference type="ARBA" id="ARBA00009370"/>
    </source>
</evidence>
<dbReference type="InterPro" id="IPR019756">
    <property type="entry name" value="Pept_S26A_signal_pept_1_Ser-AS"/>
</dbReference>